<proteinExistence type="predicted"/>
<feature type="transmembrane region" description="Helical" evidence="1">
    <location>
        <begin position="84"/>
        <end position="107"/>
    </location>
</feature>
<dbReference type="RefSeq" id="WP_132251548.1">
    <property type="nucleotide sequence ID" value="NZ_SMAL01000003.1"/>
</dbReference>
<dbReference type="InterPro" id="IPR043717">
    <property type="entry name" value="DUF5658"/>
</dbReference>
<gene>
    <name evidence="3" type="ORF">EDC18_103384</name>
</gene>
<keyword evidence="1" id="KW-0812">Transmembrane</keyword>
<evidence type="ECO:0000313" key="3">
    <source>
        <dbReference type="EMBL" id="TCT15673.1"/>
    </source>
</evidence>
<sequence>METFNDLNKTKKLLFLLSSLMLIDYILTYIGIHLLNFISEGNPFMRFFMELPFFIGLPLRILFLLFPVTLMLLAFSLTENKKRIVLVVNGMVGIQFIPLFLHMYWIFVYYNY</sequence>
<dbReference type="OrthoDB" id="9913301at2"/>
<keyword evidence="1" id="KW-1133">Transmembrane helix</keyword>
<dbReference type="Proteomes" id="UP000294902">
    <property type="component" value="Unassembled WGS sequence"/>
</dbReference>
<evidence type="ECO:0000259" key="2">
    <source>
        <dbReference type="Pfam" id="PF18902"/>
    </source>
</evidence>
<dbReference type="EMBL" id="SMAL01000003">
    <property type="protein sequence ID" value="TCT15673.1"/>
    <property type="molecule type" value="Genomic_DNA"/>
</dbReference>
<keyword evidence="4" id="KW-1185">Reference proteome</keyword>
<protein>
    <recommendedName>
        <fullName evidence="2">DUF5658 domain-containing protein</fullName>
    </recommendedName>
</protein>
<feature type="domain" description="DUF5658" evidence="2">
    <location>
        <begin position="16"/>
        <end position="107"/>
    </location>
</feature>
<name>A0A4R3MN02_9FIRM</name>
<accession>A0A4R3MN02</accession>
<organism evidence="3 4">
    <name type="scientific">Natranaerovirga pectinivora</name>
    <dbReference type="NCBI Taxonomy" id="682400"/>
    <lineage>
        <taxon>Bacteria</taxon>
        <taxon>Bacillati</taxon>
        <taxon>Bacillota</taxon>
        <taxon>Clostridia</taxon>
        <taxon>Lachnospirales</taxon>
        <taxon>Natranaerovirgaceae</taxon>
        <taxon>Natranaerovirga</taxon>
    </lineage>
</organism>
<keyword evidence="1" id="KW-0472">Membrane</keyword>
<evidence type="ECO:0000256" key="1">
    <source>
        <dbReference type="SAM" id="Phobius"/>
    </source>
</evidence>
<dbReference type="AlphaFoldDB" id="A0A4R3MN02"/>
<evidence type="ECO:0000313" key="4">
    <source>
        <dbReference type="Proteomes" id="UP000294902"/>
    </source>
</evidence>
<comment type="caution">
    <text evidence="3">The sequence shown here is derived from an EMBL/GenBank/DDBJ whole genome shotgun (WGS) entry which is preliminary data.</text>
</comment>
<reference evidence="3 4" key="1">
    <citation type="submission" date="2019-03" db="EMBL/GenBank/DDBJ databases">
        <title>Genomic Encyclopedia of Type Strains, Phase IV (KMG-IV): sequencing the most valuable type-strain genomes for metagenomic binning, comparative biology and taxonomic classification.</title>
        <authorList>
            <person name="Goeker M."/>
        </authorList>
    </citation>
    <scope>NUCLEOTIDE SEQUENCE [LARGE SCALE GENOMIC DNA]</scope>
    <source>
        <strain evidence="3 4">DSM 24629</strain>
    </source>
</reference>
<feature type="transmembrane region" description="Helical" evidence="1">
    <location>
        <begin position="52"/>
        <end position="77"/>
    </location>
</feature>
<feature type="transmembrane region" description="Helical" evidence="1">
    <location>
        <begin position="12"/>
        <end position="32"/>
    </location>
</feature>
<dbReference type="Pfam" id="PF18902">
    <property type="entry name" value="DUF5658"/>
    <property type="match status" value="1"/>
</dbReference>